<keyword evidence="2" id="KW-1185">Reference proteome</keyword>
<proteinExistence type="predicted"/>
<evidence type="ECO:0000313" key="1">
    <source>
        <dbReference type="EMBL" id="KAK8979211.1"/>
    </source>
</evidence>
<dbReference type="EMBL" id="JBBPBN010000103">
    <property type="protein sequence ID" value="KAK8979211.1"/>
    <property type="molecule type" value="Genomic_DNA"/>
</dbReference>
<sequence length="90" mass="10270">MNHGKPKQVIRLMDIENDYFLVSFHARSDYLQALAGRCPLDYLWPLLNSSNNGPQSFPCLFRIRQKLWYGSNYPELSVTPLSHGSIDIGG</sequence>
<dbReference type="Proteomes" id="UP001396334">
    <property type="component" value="Unassembled WGS sequence"/>
</dbReference>
<organism evidence="1 2">
    <name type="scientific">Hibiscus sabdariffa</name>
    <name type="common">roselle</name>
    <dbReference type="NCBI Taxonomy" id="183260"/>
    <lineage>
        <taxon>Eukaryota</taxon>
        <taxon>Viridiplantae</taxon>
        <taxon>Streptophyta</taxon>
        <taxon>Embryophyta</taxon>
        <taxon>Tracheophyta</taxon>
        <taxon>Spermatophyta</taxon>
        <taxon>Magnoliopsida</taxon>
        <taxon>eudicotyledons</taxon>
        <taxon>Gunneridae</taxon>
        <taxon>Pentapetalae</taxon>
        <taxon>rosids</taxon>
        <taxon>malvids</taxon>
        <taxon>Malvales</taxon>
        <taxon>Malvaceae</taxon>
        <taxon>Malvoideae</taxon>
        <taxon>Hibiscus</taxon>
    </lineage>
</organism>
<gene>
    <name evidence="1" type="ORF">V6N11_009419</name>
</gene>
<evidence type="ECO:0000313" key="2">
    <source>
        <dbReference type="Proteomes" id="UP001396334"/>
    </source>
</evidence>
<reference evidence="1 2" key="1">
    <citation type="journal article" date="2024" name="G3 (Bethesda)">
        <title>Genome assembly of Hibiscus sabdariffa L. provides insights into metabolisms of medicinal natural products.</title>
        <authorList>
            <person name="Kim T."/>
        </authorList>
    </citation>
    <scope>NUCLEOTIDE SEQUENCE [LARGE SCALE GENOMIC DNA]</scope>
    <source>
        <strain evidence="1">TK-2024</strain>
        <tissue evidence="1">Old leaves</tissue>
    </source>
</reference>
<accession>A0ABR2NSQ3</accession>
<comment type="caution">
    <text evidence="1">The sequence shown here is derived from an EMBL/GenBank/DDBJ whole genome shotgun (WGS) entry which is preliminary data.</text>
</comment>
<protein>
    <submittedName>
        <fullName evidence="1">Uncharacterized protein</fullName>
    </submittedName>
</protein>
<name>A0ABR2NSQ3_9ROSI</name>